<evidence type="ECO:0000256" key="12">
    <source>
        <dbReference type="SAM" id="Phobius"/>
    </source>
</evidence>
<comment type="pathway">
    <text evidence="2">Bacterial outer membrane biogenesis; lipopolysaccharide biosynthesis.</text>
</comment>
<evidence type="ECO:0000256" key="9">
    <source>
        <dbReference type="ARBA" id="ARBA00038118"/>
    </source>
</evidence>
<comment type="caution">
    <text evidence="14">The sequence shown here is derived from an EMBL/GenBank/DDBJ whole genome shotgun (WGS) entry which is preliminary data.</text>
</comment>
<sequence length="327" mass="36261">MRVDNHNLAGRSNDPEQIDLIDLVMQLWRGKVTIIVCVIVAIALAAGYLAVAKEKWTSTAIVTQPEVGQIASYNNAMNVLYGNSAPKVSEIQTGFIGRFNTTFSALAETLENQEKPEKLTIEPSVKGQPLPLVVSYVSDSAEGAQRQLAEYIQQVDEKVAEELDVDLNDNIKLQTTTLQDSLKTQEVVSQEQKELRIQQIQEALKFATQANIAKPQIQQTQDVTQDTLFLLGSDALKSMIEHEATRPLVFSANYYQTKQNLLDIEKLKVDTSAIHAYRYVMKPTLPIRRDSPKRAITLVLAVLLGGMIGAGVVLGRNALRNYKPKAQ</sequence>
<gene>
    <name evidence="14" type="primary">wzzB</name>
    <name evidence="14" type="ORF">Q0A17_09330</name>
</gene>
<dbReference type="NCBIfam" id="NF012015">
    <property type="entry name" value="PRK15471.1"/>
    <property type="match status" value="1"/>
</dbReference>
<evidence type="ECO:0000256" key="1">
    <source>
        <dbReference type="ARBA" id="ARBA00004429"/>
    </source>
</evidence>
<feature type="transmembrane region" description="Helical" evidence="12">
    <location>
        <begin position="295"/>
        <end position="314"/>
    </location>
</feature>
<dbReference type="Gene3D" id="3.30.1890.10">
    <property type="entry name" value="FepE-like"/>
    <property type="match status" value="1"/>
</dbReference>
<keyword evidence="6" id="KW-0448">Lipopolysaccharide biosynthesis</keyword>
<accession>A0ABT8PTF2</accession>
<protein>
    <recommendedName>
        <fullName evidence="10">Chain length determinant protein</fullName>
    </recommendedName>
    <alternativeName>
        <fullName evidence="11">Polysaccharide antigen chain regulator</fullName>
    </alternativeName>
</protein>
<evidence type="ECO:0000256" key="5">
    <source>
        <dbReference type="ARBA" id="ARBA00022692"/>
    </source>
</evidence>
<dbReference type="InterPro" id="IPR003856">
    <property type="entry name" value="LPS_length_determ_N"/>
</dbReference>
<dbReference type="EMBL" id="JAUJYW010000003">
    <property type="protein sequence ID" value="MDN8599609.1"/>
    <property type="molecule type" value="Genomic_DNA"/>
</dbReference>
<feature type="transmembrane region" description="Helical" evidence="12">
    <location>
        <begin position="32"/>
        <end position="51"/>
    </location>
</feature>
<evidence type="ECO:0000313" key="14">
    <source>
        <dbReference type="EMBL" id="MDN8599609.1"/>
    </source>
</evidence>
<evidence type="ECO:0000256" key="11">
    <source>
        <dbReference type="ARBA" id="ARBA00042235"/>
    </source>
</evidence>
<keyword evidence="7 12" id="KW-1133">Transmembrane helix</keyword>
<dbReference type="InterPro" id="IPR050445">
    <property type="entry name" value="Bact_polysacc_biosynth/exp"/>
</dbReference>
<keyword evidence="5 12" id="KW-0812">Transmembrane</keyword>
<dbReference type="Proteomes" id="UP001174867">
    <property type="component" value="Unassembled WGS sequence"/>
</dbReference>
<evidence type="ECO:0000259" key="13">
    <source>
        <dbReference type="Pfam" id="PF02706"/>
    </source>
</evidence>
<evidence type="ECO:0000256" key="3">
    <source>
        <dbReference type="ARBA" id="ARBA00022475"/>
    </source>
</evidence>
<keyword evidence="4" id="KW-0997">Cell inner membrane</keyword>
<evidence type="ECO:0000256" key="10">
    <source>
        <dbReference type="ARBA" id="ARBA00039982"/>
    </source>
</evidence>
<proteinExistence type="inferred from homology"/>
<comment type="subcellular location">
    <subcellularLocation>
        <location evidence="1">Cell inner membrane</location>
        <topology evidence="1">Multi-pass membrane protein</topology>
    </subcellularLocation>
</comment>
<evidence type="ECO:0000256" key="8">
    <source>
        <dbReference type="ARBA" id="ARBA00023136"/>
    </source>
</evidence>
<dbReference type="Pfam" id="PF02706">
    <property type="entry name" value="Wzz"/>
    <property type="match status" value="1"/>
</dbReference>
<comment type="similarity">
    <text evidence="9">Belongs to the WzzB/Cld/Rol family.</text>
</comment>
<evidence type="ECO:0000256" key="7">
    <source>
        <dbReference type="ARBA" id="ARBA00022989"/>
    </source>
</evidence>
<evidence type="ECO:0000313" key="15">
    <source>
        <dbReference type="Proteomes" id="UP001174867"/>
    </source>
</evidence>
<keyword evidence="3" id="KW-1003">Cell membrane</keyword>
<name>A0ABT8PTF2_9ENTR</name>
<evidence type="ECO:0000256" key="4">
    <source>
        <dbReference type="ARBA" id="ARBA00022519"/>
    </source>
</evidence>
<dbReference type="PANTHER" id="PTHR32309">
    <property type="entry name" value="TYROSINE-PROTEIN KINASE"/>
    <property type="match status" value="1"/>
</dbReference>
<dbReference type="RefSeq" id="WP_301698524.1">
    <property type="nucleotide sequence ID" value="NZ_JAUJYW010000003.1"/>
</dbReference>
<reference evidence="14 15" key="1">
    <citation type="submission" date="2023-07" db="EMBL/GenBank/DDBJ databases">
        <title>Citrobacter selenititolerans sp. nov., isolated from seleniferous soil.</title>
        <authorList>
            <person name="Zhang S."/>
            <person name="Li K."/>
            <person name="Peng J."/>
            <person name="Wang H."/>
            <person name="Sun J."/>
            <person name="Guo Y."/>
        </authorList>
    </citation>
    <scope>NUCLEOTIDE SEQUENCE [LARGE SCALE GENOMIC DNA]</scope>
    <source>
        <strain evidence="14 15">S2-9</strain>
    </source>
</reference>
<organism evidence="14 15">
    <name type="scientific">Citrobacter enshiensis</name>
    <dbReference type="NCBI Taxonomy" id="2971264"/>
    <lineage>
        <taxon>Bacteria</taxon>
        <taxon>Pseudomonadati</taxon>
        <taxon>Pseudomonadota</taxon>
        <taxon>Gammaproteobacteria</taxon>
        <taxon>Enterobacterales</taxon>
        <taxon>Enterobacteriaceae</taxon>
        <taxon>Citrobacter</taxon>
    </lineage>
</organism>
<dbReference type="PANTHER" id="PTHR32309:SF29">
    <property type="entry name" value="CHAIN LENGTH DETERMINANT PROTEIN"/>
    <property type="match status" value="1"/>
</dbReference>
<evidence type="ECO:0000256" key="6">
    <source>
        <dbReference type="ARBA" id="ARBA00022985"/>
    </source>
</evidence>
<keyword evidence="15" id="KW-1185">Reference proteome</keyword>
<feature type="domain" description="Polysaccharide chain length determinant N-terminal" evidence="13">
    <location>
        <begin position="16"/>
        <end position="120"/>
    </location>
</feature>
<keyword evidence="8 12" id="KW-0472">Membrane</keyword>
<evidence type="ECO:0000256" key="2">
    <source>
        <dbReference type="ARBA" id="ARBA00004756"/>
    </source>
</evidence>
<dbReference type="SUPFAM" id="SSF160355">
    <property type="entry name" value="Bacterial polysaccharide co-polymerase-like"/>
    <property type="match status" value="1"/>
</dbReference>